<gene>
    <name evidence="2" type="ORF">JOE61_001099</name>
</gene>
<feature type="domain" description="Hemerythrin-like" evidence="1">
    <location>
        <begin position="28"/>
        <end position="128"/>
    </location>
</feature>
<evidence type="ECO:0000259" key="1">
    <source>
        <dbReference type="Pfam" id="PF01814"/>
    </source>
</evidence>
<accession>A0ABS2M7X3</accession>
<organism evidence="2 3">
    <name type="scientific">Nocardioides salarius</name>
    <dbReference type="NCBI Taxonomy" id="374513"/>
    <lineage>
        <taxon>Bacteria</taxon>
        <taxon>Bacillati</taxon>
        <taxon>Actinomycetota</taxon>
        <taxon>Actinomycetes</taxon>
        <taxon>Propionibacteriales</taxon>
        <taxon>Nocardioidaceae</taxon>
        <taxon>Nocardioides</taxon>
    </lineage>
</organism>
<reference evidence="2 3" key="1">
    <citation type="submission" date="2021-01" db="EMBL/GenBank/DDBJ databases">
        <title>Sequencing the genomes of 1000 actinobacteria strains.</title>
        <authorList>
            <person name="Klenk H.-P."/>
        </authorList>
    </citation>
    <scope>NUCLEOTIDE SEQUENCE [LARGE SCALE GENOMIC DNA]</scope>
    <source>
        <strain evidence="2 3">DSM 18239</strain>
    </source>
</reference>
<dbReference type="Pfam" id="PF01814">
    <property type="entry name" value="Hemerythrin"/>
    <property type="match status" value="1"/>
</dbReference>
<evidence type="ECO:0000313" key="2">
    <source>
        <dbReference type="EMBL" id="MBM7507285.1"/>
    </source>
</evidence>
<dbReference type="InterPro" id="IPR012312">
    <property type="entry name" value="Hemerythrin-like"/>
</dbReference>
<keyword evidence="3" id="KW-1185">Reference proteome</keyword>
<proteinExistence type="predicted"/>
<dbReference type="Gene3D" id="1.20.120.520">
    <property type="entry name" value="nmb1532 protein domain like"/>
    <property type="match status" value="1"/>
</dbReference>
<evidence type="ECO:0000313" key="3">
    <source>
        <dbReference type="Proteomes" id="UP000732378"/>
    </source>
</evidence>
<dbReference type="RefSeq" id="WP_193669065.1">
    <property type="nucleotide sequence ID" value="NZ_JACDTV010000007.1"/>
</dbReference>
<protein>
    <submittedName>
        <fullName evidence="2">Iron-sulfur cluster repair protein YtfE (RIC family)</fullName>
    </submittedName>
</protein>
<sequence>MTDHPTSAPGLALVLDAGCRSIEQTIDDYLSARGGPAAAAQRLQEAVTALRRHIFAQEELLLPLLRGTTLDGPAHAMSVDHLQLWDTLDRVEAGLAAPTDPEVRRTAARILQAELDRHTTKERPIIFDHVEDVLSPEQQREVAERIETVEMPPGWVCPDPSGD</sequence>
<dbReference type="Proteomes" id="UP000732378">
    <property type="component" value="Unassembled WGS sequence"/>
</dbReference>
<dbReference type="EMBL" id="JAFBBZ010000001">
    <property type="protein sequence ID" value="MBM7507285.1"/>
    <property type="molecule type" value="Genomic_DNA"/>
</dbReference>
<name>A0ABS2M7X3_9ACTN</name>
<comment type="caution">
    <text evidence="2">The sequence shown here is derived from an EMBL/GenBank/DDBJ whole genome shotgun (WGS) entry which is preliminary data.</text>
</comment>